<dbReference type="SUPFAM" id="SSF46579">
    <property type="entry name" value="Prefoldin"/>
    <property type="match status" value="1"/>
</dbReference>
<feature type="compositionally biased region" description="Polar residues" evidence="3">
    <location>
        <begin position="166"/>
        <end position="184"/>
    </location>
</feature>
<dbReference type="Proteomes" id="UP000327013">
    <property type="component" value="Unassembled WGS sequence"/>
</dbReference>
<feature type="region of interest" description="Disordered" evidence="3">
    <location>
        <begin position="1002"/>
        <end position="1050"/>
    </location>
</feature>
<feature type="compositionally biased region" description="Low complexity" evidence="3">
    <location>
        <begin position="57"/>
        <end position="93"/>
    </location>
</feature>
<dbReference type="PANTHER" id="PTHR23160">
    <property type="entry name" value="SYNAPTONEMAL COMPLEX PROTEIN-RELATED"/>
    <property type="match status" value="1"/>
</dbReference>
<keyword evidence="1 2" id="KW-0175">Coiled coil</keyword>
<reference evidence="4 5" key="1">
    <citation type="submission" date="2019-06" db="EMBL/GenBank/DDBJ databases">
        <title>A chromosomal-level reference genome of Carpinus fangiana (Coryloideae, Betulaceae).</title>
        <authorList>
            <person name="Yang X."/>
            <person name="Wang Z."/>
            <person name="Zhang L."/>
            <person name="Hao G."/>
            <person name="Liu J."/>
            <person name="Yang Y."/>
        </authorList>
    </citation>
    <scope>NUCLEOTIDE SEQUENCE [LARGE SCALE GENOMIC DNA]</scope>
    <source>
        <strain evidence="4">Cfa_2016G</strain>
        <tissue evidence="4">Leaf</tissue>
    </source>
</reference>
<feature type="compositionally biased region" description="Polar residues" evidence="3">
    <location>
        <begin position="38"/>
        <end position="56"/>
    </location>
</feature>
<evidence type="ECO:0000313" key="5">
    <source>
        <dbReference type="Proteomes" id="UP000327013"/>
    </source>
</evidence>
<dbReference type="AlphaFoldDB" id="A0A5N6KUX0"/>
<feature type="region of interest" description="Disordered" evidence="3">
    <location>
        <begin position="1"/>
        <end position="283"/>
    </location>
</feature>
<name>A0A5N6KUX0_9ROSI</name>
<feature type="compositionally biased region" description="Polar residues" evidence="3">
    <location>
        <begin position="1033"/>
        <end position="1042"/>
    </location>
</feature>
<dbReference type="EMBL" id="VIBQ01000013">
    <property type="protein sequence ID" value="KAB8346286.1"/>
    <property type="molecule type" value="Genomic_DNA"/>
</dbReference>
<accession>A0A5N6KUX0</accession>
<feature type="compositionally biased region" description="Low complexity" evidence="3">
    <location>
        <begin position="132"/>
        <end position="147"/>
    </location>
</feature>
<evidence type="ECO:0000256" key="2">
    <source>
        <dbReference type="SAM" id="Coils"/>
    </source>
</evidence>
<protein>
    <submittedName>
        <fullName evidence="4">Uncharacterized protein</fullName>
    </submittedName>
</protein>
<organism evidence="4 5">
    <name type="scientific">Carpinus fangiana</name>
    <dbReference type="NCBI Taxonomy" id="176857"/>
    <lineage>
        <taxon>Eukaryota</taxon>
        <taxon>Viridiplantae</taxon>
        <taxon>Streptophyta</taxon>
        <taxon>Embryophyta</taxon>
        <taxon>Tracheophyta</taxon>
        <taxon>Spermatophyta</taxon>
        <taxon>Magnoliopsida</taxon>
        <taxon>eudicotyledons</taxon>
        <taxon>Gunneridae</taxon>
        <taxon>Pentapetalae</taxon>
        <taxon>rosids</taxon>
        <taxon>fabids</taxon>
        <taxon>Fagales</taxon>
        <taxon>Betulaceae</taxon>
        <taxon>Carpinus</taxon>
    </lineage>
</organism>
<gene>
    <name evidence="4" type="ORF">FH972_023330</name>
</gene>
<sequence length="1091" mass="119540">MSQPAKGKTPIKSADDKENRPVAARSKQTADTPVRRSVASTTPRPTSRATGAIASSTPRPASRATGATASSARSSTPRLAATTSSTPSRTTTTRKSDDVKRTNTTTASRPSSITSKPATGGLMGSKYAADESSTAAKSKAPASTKTSLRSAPAPKMSAATLKRLSGASSATSPTDKNDGRSTPTRARADSKSSAVSSAPRTSPPSTSSPIQPSPTIIAKSPSTPSQDEPDTPVDQVDNKLADDQPVLEPATPEILGSPALDRTQSPVLRPANSAERPAPALKTAEGTFDGAKLKRVHAKYVVDAAIREGKCAVSRDECHSEIRQHINEYAQSLMTEGKIESCHIEQLGLDGGLEVVVTGESTAPDPSRDQNGDADHQIQLLQEDLDSKTTEIEEATISRRELQAALDKAQAELDDLHATKQEVQKYKEQAVEKDNLLSEAQAARAAAAAESTELRSSSEELQKLKEQLAAELDGLRSASEDLDKMEEQLAEKNKLLHKAEAAHAAAVTEAESTANEKKHLETENYSLHQQAKEMQPQLEQLRSELTKHKDEAAQVPGLMSELEMAKKILKQIEGSREQALEALEKELEAMRKSVKASEQRADNEAGFRTLHERETEQQLKSQRVDLEKLRAALNAAEKRAEDEANARNEVEERGDKALQEQRRELADQCVKLNKELEARKQAFQKLEEFFRADEEKIPELEAKIVDLEQNNAALRDAQNDDEAKIKELEAELLTTRTTGDTHSSRVVELETALKNAQEADDANATLNKQLEELEASLAKAKSDSTTHEAKSKQLAAQVDRLVGDRKNIQFERDQFEEDKDRIERKLTDITSALSLSYGQGMTRLNESGFDSKAMLDQSRVHSRSSSETGFSLLEEINRSRAILDAFSRFNPTDETPAADGQLQALLDMGLPVPPSSIEDPFIPVHWKTDVSKHLESHLTSLRDELDKVMKYMNLDKNHFLHEWHIAETFGHLQVERLQRVSDNYMALVDAVVDKFSSTSPGVPNWAAQEQQGRHYSRSSSHSTTREGSVESVVFSNSGSPLTTVAEHNDMHKTPSVERLLDAQRMTDASLLALANKVRSIRSFHENRHSGS</sequence>
<feature type="compositionally biased region" description="Polar residues" evidence="3">
    <location>
        <begin position="102"/>
        <end position="117"/>
    </location>
</feature>
<keyword evidence="5" id="KW-1185">Reference proteome</keyword>
<feature type="region of interest" description="Disordered" evidence="3">
    <location>
        <begin position="637"/>
        <end position="657"/>
    </location>
</feature>
<evidence type="ECO:0000256" key="1">
    <source>
        <dbReference type="ARBA" id="ARBA00023054"/>
    </source>
</evidence>
<feature type="coiled-coil region" evidence="2">
    <location>
        <begin position="378"/>
        <end position="502"/>
    </location>
</feature>
<proteinExistence type="predicted"/>
<comment type="caution">
    <text evidence="4">The sequence shown here is derived from an EMBL/GenBank/DDBJ whole genome shotgun (WGS) entry which is preliminary data.</text>
</comment>
<evidence type="ECO:0000256" key="3">
    <source>
        <dbReference type="SAM" id="MobiDB-lite"/>
    </source>
</evidence>
<feature type="compositionally biased region" description="Low complexity" evidence="3">
    <location>
        <begin position="191"/>
        <end position="218"/>
    </location>
</feature>
<dbReference type="PANTHER" id="PTHR23160:SF19">
    <property type="entry name" value="MYOSIN HEAVY CHAIN-RELATED PROTEIN"/>
    <property type="match status" value="1"/>
</dbReference>
<evidence type="ECO:0000313" key="4">
    <source>
        <dbReference type="EMBL" id="KAB8346286.1"/>
    </source>
</evidence>